<feature type="domain" description="Cytochrome c oxidase subunit IV bacterial aa3 type" evidence="2">
    <location>
        <begin position="6"/>
        <end position="45"/>
    </location>
</feature>
<dbReference type="RefSeq" id="WP_245837683.1">
    <property type="nucleotide sequence ID" value="NZ_FZOY01000001.1"/>
</dbReference>
<evidence type="ECO:0000313" key="4">
    <source>
        <dbReference type="Proteomes" id="UP000198426"/>
    </source>
</evidence>
<gene>
    <name evidence="3" type="ORF">SAMN05421757_101100</name>
</gene>
<dbReference type="Gene3D" id="1.20.5.160">
    <property type="entry name" value="Bacterial aa3 type cytochrome c oxidase subunit IV"/>
    <property type="match status" value="1"/>
</dbReference>
<keyword evidence="1" id="KW-0472">Membrane</keyword>
<dbReference type="EMBL" id="FZOY01000001">
    <property type="protein sequence ID" value="SNS15364.1"/>
    <property type="molecule type" value="Genomic_DNA"/>
</dbReference>
<evidence type="ECO:0000313" key="3">
    <source>
        <dbReference type="EMBL" id="SNS15364.1"/>
    </source>
</evidence>
<dbReference type="InterPro" id="IPR012422">
    <property type="entry name" value="Cyt_c_oxidase_su4_bac-aa3"/>
</dbReference>
<evidence type="ECO:0000259" key="2">
    <source>
        <dbReference type="Pfam" id="PF07835"/>
    </source>
</evidence>
<keyword evidence="1" id="KW-0812">Transmembrane</keyword>
<organism evidence="3 4">
    <name type="scientific">Tropicimonas sediminicola</name>
    <dbReference type="NCBI Taxonomy" id="1031541"/>
    <lineage>
        <taxon>Bacteria</taxon>
        <taxon>Pseudomonadati</taxon>
        <taxon>Pseudomonadota</taxon>
        <taxon>Alphaproteobacteria</taxon>
        <taxon>Rhodobacterales</taxon>
        <taxon>Roseobacteraceae</taxon>
        <taxon>Tropicimonas</taxon>
    </lineage>
</organism>
<reference evidence="3 4" key="1">
    <citation type="submission" date="2017-06" db="EMBL/GenBank/DDBJ databases">
        <authorList>
            <person name="Kim H.J."/>
            <person name="Triplett B.A."/>
        </authorList>
    </citation>
    <scope>NUCLEOTIDE SEQUENCE [LARGE SCALE GENOMIC DNA]</scope>
    <source>
        <strain evidence="3 4">DSM 29339</strain>
    </source>
</reference>
<feature type="transmembrane region" description="Helical" evidence="1">
    <location>
        <begin position="26"/>
        <end position="44"/>
    </location>
</feature>
<name>A0A239C7E1_9RHOB</name>
<accession>A0A239C7E1</accession>
<sequence length="46" mass="5054">MSGESHKHGSMDISTQEKTFDGFIKMVVRTSILCIVVLIFIALVNG</sequence>
<keyword evidence="4" id="KW-1185">Reference proteome</keyword>
<protein>
    <submittedName>
        <fullName evidence="3">Aa3 type cytochrome c oxidase subunit IV</fullName>
    </submittedName>
</protein>
<dbReference type="Proteomes" id="UP000198426">
    <property type="component" value="Unassembled WGS sequence"/>
</dbReference>
<dbReference type="SUPFAM" id="SSF81469">
    <property type="entry name" value="Bacterial aa3 type cytochrome c oxidase subunit IV"/>
    <property type="match status" value="1"/>
</dbReference>
<dbReference type="InterPro" id="IPR036596">
    <property type="entry name" value="Cyt-C_aa3_sf"/>
</dbReference>
<dbReference type="AlphaFoldDB" id="A0A239C7E1"/>
<dbReference type="Pfam" id="PF07835">
    <property type="entry name" value="COX4_pro_2"/>
    <property type="match status" value="1"/>
</dbReference>
<proteinExistence type="predicted"/>
<evidence type="ECO:0000256" key="1">
    <source>
        <dbReference type="SAM" id="Phobius"/>
    </source>
</evidence>
<keyword evidence="1" id="KW-1133">Transmembrane helix</keyword>